<evidence type="ECO:0000256" key="3">
    <source>
        <dbReference type="ARBA" id="ARBA00023004"/>
    </source>
</evidence>
<evidence type="ECO:0000256" key="1">
    <source>
        <dbReference type="ARBA" id="ARBA00022714"/>
    </source>
</evidence>
<protein>
    <submittedName>
        <fullName evidence="6">3-phenylpropionate/trans-cinnamate dioxygenase ferredoxin subunit</fullName>
    </submittedName>
</protein>
<keyword evidence="3" id="KW-0408">Iron</keyword>
<dbReference type="GO" id="GO:0004497">
    <property type="term" value="F:monooxygenase activity"/>
    <property type="evidence" value="ECO:0007669"/>
    <property type="project" value="UniProtKB-ARBA"/>
</dbReference>
<dbReference type="EMBL" id="JACCBB010000001">
    <property type="protein sequence ID" value="NYD23260.1"/>
    <property type="molecule type" value="Genomic_DNA"/>
</dbReference>
<dbReference type="SUPFAM" id="SSF50022">
    <property type="entry name" value="ISP domain"/>
    <property type="match status" value="1"/>
</dbReference>
<dbReference type="Pfam" id="PF00355">
    <property type="entry name" value="Rieske"/>
    <property type="match status" value="1"/>
</dbReference>
<dbReference type="InterPro" id="IPR036922">
    <property type="entry name" value="Rieske_2Fe-2S_sf"/>
</dbReference>
<evidence type="ECO:0000256" key="2">
    <source>
        <dbReference type="ARBA" id="ARBA00022723"/>
    </source>
</evidence>
<dbReference type="Proteomes" id="UP000521922">
    <property type="component" value="Unassembled WGS sequence"/>
</dbReference>
<dbReference type="GO" id="GO:0051213">
    <property type="term" value="F:dioxygenase activity"/>
    <property type="evidence" value="ECO:0007669"/>
    <property type="project" value="UniProtKB-KW"/>
</dbReference>
<dbReference type="GO" id="GO:0051537">
    <property type="term" value="F:2 iron, 2 sulfur cluster binding"/>
    <property type="evidence" value="ECO:0007669"/>
    <property type="project" value="UniProtKB-KW"/>
</dbReference>
<keyword evidence="6" id="KW-0560">Oxidoreductase</keyword>
<evidence type="ECO:0000259" key="5">
    <source>
        <dbReference type="PROSITE" id="PS51296"/>
    </source>
</evidence>
<dbReference type="PANTHER" id="PTHR21496:SF23">
    <property type="entry name" value="3-PHENYLPROPIONATE_CINNAMIC ACID DIOXYGENASE FERREDOXIN SUBUNIT"/>
    <property type="match status" value="1"/>
</dbReference>
<organism evidence="6 7">
    <name type="scientific">Kineococcus aurantiacus</name>
    <dbReference type="NCBI Taxonomy" id="37633"/>
    <lineage>
        <taxon>Bacteria</taxon>
        <taxon>Bacillati</taxon>
        <taxon>Actinomycetota</taxon>
        <taxon>Actinomycetes</taxon>
        <taxon>Kineosporiales</taxon>
        <taxon>Kineosporiaceae</taxon>
        <taxon>Kineococcus</taxon>
    </lineage>
</organism>
<dbReference type="GO" id="GO:0046872">
    <property type="term" value="F:metal ion binding"/>
    <property type="evidence" value="ECO:0007669"/>
    <property type="project" value="UniProtKB-KW"/>
</dbReference>
<keyword evidence="1" id="KW-0001">2Fe-2S</keyword>
<gene>
    <name evidence="6" type="ORF">BJ968_002800</name>
</gene>
<dbReference type="InterPro" id="IPR017941">
    <property type="entry name" value="Rieske_2Fe-2S"/>
</dbReference>
<name>A0A7Y9DMB3_9ACTN</name>
<accession>A0A7Y9DMB3</accession>
<keyword evidence="2" id="KW-0479">Metal-binding</keyword>
<proteinExistence type="predicted"/>
<keyword evidence="4" id="KW-0411">Iron-sulfur</keyword>
<dbReference type="CDD" id="cd03528">
    <property type="entry name" value="Rieske_RO_ferredoxin"/>
    <property type="match status" value="1"/>
</dbReference>
<dbReference type="PANTHER" id="PTHR21496">
    <property type="entry name" value="FERREDOXIN-RELATED"/>
    <property type="match status" value="1"/>
</dbReference>
<comment type="caution">
    <text evidence="6">The sequence shown here is derived from an EMBL/GenBank/DDBJ whole genome shotgun (WGS) entry which is preliminary data.</text>
</comment>
<sequence>MAEVTRVVACPLAQLPPGEVLRLDRAELRAPVSVFNVDGELYAIDDTCTHADESLSEGWVEDCAVECPRHASAFDLRTGQPSSPPAITPVRTHLVEVVDGDVVVEVGTPRPR</sequence>
<evidence type="ECO:0000313" key="7">
    <source>
        <dbReference type="Proteomes" id="UP000521922"/>
    </source>
</evidence>
<dbReference type="RefSeq" id="WP_179752850.1">
    <property type="nucleotide sequence ID" value="NZ_BAAAGN010000010.1"/>
</dbReference>
<dbReference type="NCBIfam" id="NF007422">
    <property type="entry name" value="PRK09965.1"/>
    <property type="match status" value="1"/>
</dbReference>
<feature type="domain" description="Rieske" evidence="5">
    <location>
        <begin position="7"/>
        <end position="104"/>
    </location>
</feature>
<dbReference type="Gene3D" id="2.102.10.10">
    <property type="entry name" value="Rieske [2Fe-2S] iron-sulphur domain"/>
    <property type="match status" value="1"/>
</dbReference>
<reference evidence="6 7" key="1">
    <citation type="submission" date="2020-07" db="EMBL/GenBank/DDBJ databases">
        <title>Sequencing the genomes of 1000 actinobacteria strains.</title>
        <authorList>
            <person name="Klenk H.-P."/>
        </authorList>
    </citation>
    <scope>NUCLEOTIDE SEQUENCE [LARGE SCALE GENOMIC DNA]</scope>
    <source>
        <strain evidence="6 7">DSM 7487</strain>
    </source>
</reference>
<keyword evidence="6" id="KW-0223">Dioxygenase</keyword>
<dbReference type="PROSITE" id="PS51296">
    <property type="entry name" value="RIESKE"/>
    <property type="match status" value="1"/>
</dbReference>
<dbReference type="AlphaFoldDB" id="A0A7Y9DMB3"/>
<evidence type="ECO:0000256" key="4">
    <source>
        <dbReference type="ARBA" id="ARBA00023014"/>
    </source>
</evidence>
<keyword evidence="7" id="KW-1185">Reference proteome</keyword>
<dbReference type="GO" id="GO:0016705">
    <property type="term" value="F:oxidoreductase activity, acting on paired donors, with incorporation or reduction of molecular oxygen"/>
    <property type="evidence" value="ECO:0007669"/>
    <property type="project" value="UniProtKB-ARBA"/>
</dbReference>
<evidence type="ECO:0000313" key="6">
    <source>
        <dbReference type="EMBL" id="NYD23260.1"/>
    </source>
</evidence>